<sequence length="130" mass="14335">MSDLYIKDSSLSINEVIEKLKEAVPNNQFGILHSYDIKQTLAGKGHELTEECHVFEVCNPKVAKDILEKDMNLATVLPCRISVYTQDGATKVGLALPSKHITQLSDADELSSLIDPVEQSLIKIIDQSVV</sequence>
<evidence type="ECO:0000259" key="1">
    <source>
        <dbReference type="Pfam" id="PF03625"/>
    </source>
</evidence>
<dbReference type="SUPFAM" id="SSF103247">
    <property type="entry name" value="TT1751-like"/>
    <property type="match status" value="1"/>
</dbReference>
<dbReference type="InterPro" id="IPR005180">
    <property type="entry name" value="DUF302"/>
</dbReference>
<feature type="domain" description="DUF302" evidence="1">
    <location>
        <begin position="36"/>
        <end position="94"/>
    </location>
</feature>
<dbReference type="PANTHER" id="PTHR38342">
    <property type="entry name" value="SLR5037 PROTEIN"/>
    <property type="match status" value="1"/>
</dbReference>
<organism evidence="2">
    <name type="scientific">hydrothermal vent metagenome</name>
    <dbReference type="NCBI Taxonomy" id="652676"/>
    <lineage>
        <taxon>unclassified sequences</taxon>
        <taxon>metagenomes</taxon>
        <taxon>ecological metagenomes</taxon>
    </lineage>
</organism>
<protein>
    <recommendedName>
        <fullName evidence="1">DUF302 domain-containing protein</fullName>
    </recommendedName>
</protein>
<evidence type="ECO:0000313" key="2">
    <source>
        <dbReference type="EMBL" id="SFV76385.1"/>
    </source>
</evidence>
<dbReference type="PANTHER" id="PTHR38342:SF1">
    <property type="entry name" value="SLR5037 PROTEIN"/>
    <property type="match status" value="1"/>
</dbReference>
<dbReference type="Gene3D" id="3.30.310.70">
    <property type="entry name" value="TT1751-like domain"/>
    <property type="match status" value="1"/>
</dbReference>
<dbReference type="InterPro" id="IPR035923">
    <property type="entry name" value="TT1751-like_sf"/>
</dbReference>
<gene>
    <name evidence="2" type="ORF">MNB_SUP05-10-81</name>
</gene>
<name>A0A1W1D6X6_9ZZZZ</name>
<dbReference type="CDD" id="cd14797">
    <property type="entry name" value="DUF302"/>
    <property type="match status" value="1"/>
</dbReference>
<reference evidence="2" key="1">
    <citation type="submission" date="2016-10" db="EMBL/GenBank/DDBJ databases">
        <authorList>
            <person name="de Groot N.N."/>
        </authorList>
    </citation>
    <scope>NUCLEOTIDE SEQUENCE</scope>
</reference>
<dbReference type="AlphaFoldDB" id="A0A1W1D6X6"/>
<accession>A0A1W1D6X6</accession>
<dbReference type="Pfam" id="PF03625">
    <property type="entry name" value="DUF302"/>
    <property type="match status" value="1"/>
</dbReference>
<dbReference type="InterPro" id="IPR016796">
    <property type="entry name" value="UCP021774"/>
</dbReference>
<dbReference type="PIRSF" id="PIRSF021774">
    <property type="entry name" value="UCP021774"/>
    <property type="match status" value="1"/>
</dbReference>
<proteinExistence type="predicted"/>
<dbReference type="EMBL" id="FPHQ01000114">
    <property type="protein sequence ID" value="SFV76385.1"/>
    <property type="molecule type" value="Genomic_DNA"/>
</dbReference>